<comment type="caution">
    <text evidence="2">The sequence shown here is derived from an EMBL/GenBank/DDBJ whole genome shotgun (WGS) entry which is preliminary data.</text>
</comment>
<evidence type="ECO:0000259" key="1">
    <source>
        <dbReference type="PROSITE" id="PS00028"/>
    </source>
</evidence>
<evidence type="ECO:0000313" key="2">
    <source>
        <dbReference type="EMBL" id="CAK8673783.1"/>
    </source>
</evidence>
<name>A0ABP0F4W9_CLALP</name>
<keyword evidence="3" id="KW-1185">Reference proteome</keyword>
<dbReference type="Proteomes" id="UP001642483">
    <property type="component" value="Unassembled WGS sequence"/>
</dbReference>
<proteinExistence type="predicted"/>
<gene>
    <name evidence="2" type="ORF">CVLEPA_LOCUS3536</name>
</gene>
<dbReference type="EMBL" id="CAWYQH010000002">
    <property type="protein sequence ID" value="CAK8673783.1"/>
    <property type="molecule type" value="Genomic_DNA"/>
</dbReference>
<organism evidence="2 3">
    <name type="scientific">Clavelina lepadiformis</name>
    <name type="common">Light-bulb sea squirt</name>
    <name type="synonym">Ascidia lepadiformis</name>
    <dbReference type="NCBI Taxonomy" id="159417"/>
    <lineage>
        <taxon>Eukaryota</taxon>
        <taxon>Metazoa</taxon>
        <taxon>Chordata</taxon>
        <taxon>Tunicata</taxon>
        <taxon>Ascidiacea</taxon>
        <taxon>Aplousobranchia</taxon>
        <taxon>Clavelinidae</taxon>
        <taxon>Clavelina</taxon>
    </lineage>
</organism>
<protein>
    <recommendedName>
        <fullName evidence="1">C2H2-type domain-containing protein</fullName>
    </recommendedName>
</protein>
<dbReference type="PROSITE" id="PS00028">
    <property type="entry name" value="ZINC_FINGER_C2H2_1"/>
    <property type="match status" value="1"/>
</dbReference>
<accession>A0ABP0F4W9</accession>
<evidence type="ECO:0000313" key="3">
    <source>
        <dbReference type="Proteomes" id="UP001642483"/>
    </source>
</evidence>
<feature type="domain" description="C2H2-type" evidence="1">
    <location>
        <begin position="28"/>
        <end position="49"/>
    </location>
</feature>
<reference evidence="2 3" key="1">
    <citation type="submission" date="2024-02" db="EMBL/GenBank/DDBJ databases">
        <authorList>
            <person name="Daric V."/>
            <person name="Darras S."/>
        </authorList>
    </citation>
    <scope>NUCLEOTIDE SEQUENCE [LARGE SCALE GENOMIC DNA]</scope>
</reference>
<sequence>MVKFKLSESCIETSMDNVLQFISQFQSCPLCPPTFLIKQSLQKHFLSTHFHRAVDMNVSGKAGSKYLGILYLKYPRNWLTLFITTYIITLFTSTKLCSTAGKRLFSGDDKVSDDARSTKLLKKYAVRAGGSGNLPQANWPML</sequence>
<dbReference type="InterPro" id="IPR013087">
    <property type="entry name" value="Znf_C2H2_type"/>
</dbReference>